<feature type="signal peptide" evidence="1">
    <location>
        <begin position="1"/>
        <end position="22"/>
    </location>
</feature>
<evidence type="ECO:0000313" key="4">
    <source>
        <dbReference type="Proteomes" id="UP001499951"/>
    </source>
</evidence>
<dbReference type="Proteomes" id="UP001499951">
    <property type="component" value="Unassembled WGS sequence"/>
</dbReference>
<organism evidence="3 4">
    <name type="scientific">Rhizomicrobium electricum</name>
    <dbReference type="NCBI Taxonomy" id="480070"/>
    <lineage>
        <taxon>Bacteria</taxon>
        <taxon>Pseudomonadati</taxon>
        <taxon>Pseudomonadota</taxon>
        <taxon>Alphaproteobacteria</taxon>
        <taxon>Micropepsales</taxon>
        <taxon>Micropepsaceae</taxon>
        <taxon>Rhizomicrobium</taxon>
    </lineage>
</organism>
<proteinExistence type="predicted"/>
<gene>
    <name evidence="3" type="ORF">GCM10008942_14570</name>
</gene>
<protein>
    <recommendedName>
        <fullName evidence="2">Ice-binding protein C-terminal domain-containing protein</fullName>
    </recommendedName>
</protein>
<sequence length="225" mass="23411">MAFQVRLWAAAAMLAAIGAAEAAPTCSTTTDIGPSGVVSWSSLSSGECIRSADKIYGNFVAGNLPADTVLIFNTNVVGSIVHQQLSFDGTYVSGTTYNWGYEVAVNFSVAPPKTVITSVDSDFTQTVSDGPSTLDKNFDPAGSNPIHEVKIGPVVQPGSVLSADFGAGITDLVVSESLIDNGTISSVTNTITEFSPGNNIPEPLTLALMGTGLLGVRLIRRRRKA</sequence>
<dbReference type="EMBL" id="BAAADD010000003">
    <property type="protein sequence ID" value="GAA0567148.1"/>
    <property type="molecule type" value="Genomic_DNA"/>
</dbReference>
<dbReference type="NCBIfam" id="TIGR02595">
    <property type="entry name" value="PEP_CTERM"/>
    <property type="match status" value="1"/>
</dbReference>
<keyword evidence="4" id="KW-1185">Reference proteome</keyword>
<dbReference type="RefSeq" id="WP_166933014.1">
    <property type="nucleotide sequence ID" value="NZ_BAAADD010000003.1"/>
</dbReference>
<keyword evidence="1" id="KW-0732">Signal</keyword>
<name>A0ABN1EI91_9PROT</name>
<reference evidence="3 4" key="1">
    <citation type="journal article" date="2019" name="Int. J. Syst. Evol. Microbiol.">
        <title>The Global Catalogue of Microorganisms (GCM) 10K type strain sequencing project: providing services to taxonomists for standard genome sequencing and annotation.</title>
        <authorList>
            <consortium name="The Broad Institute Genomics Platform"/>
            <consortium name="The Broad Institute Genome Sequencing Center for Infectious Disease"/>
            <person name="Wu L."/>
            <person name="Ma J."/>
        </authorList>
    </citation>
    <scope>NUCLEOTIDE SEQUENCE [LARGE SCALE GENOMIC DNA]</scope>
    <source>
        <strain evidence="3 4">JCM 15089</strain>
    </source>
</reference>
<dbReference type="InterPro" id="IPR013424">
    <property type="entry name" value="Ice-binding_C"/>
</dbReference>
<evidence type="ECO:0000313" key="3">
    <source>
        <dbReference type="EMBL" id="GAA0567148.1"/>
    </source>
</evidence>
<dbReference type="Pfam" id="PF07589">
    <property type="entry name" value="PEP-CTERM"/>
    <property type="match status" value="1"/>
</dbReference>
<evidence type="ECO:0000256" key="1">
    <source>
        <dbReference type="SAM" id="SignalP"/>
    </source>
</evidence>
<feature type="domain" description="Ice-binding protein C-terminal" evidence="2">
    <location>
        <begin position="200"/>
        <end position="223"/>
    </location>
</feature>
<feature type="chain" id="PRO_5046890203" description="Ice-binding protein C-terminal domain-containing protein" evidence="1">
    <location>
        <begin position="23"/>
        <end position="225"/>
    </location>
</feature>
<accession>A0ABN1EI91</accession>
<evidence type="ECO:0000259" key="2">
    <source>
        <dbReference type="Pfam" id="PF07589"/>
    </source>
</evidence>
<comment type="caution">
    <text evidence="3">The sequence shown here is derived from an EMBL/GenBank/DDBJ whole genome shotgun (WGS) entry which is preliminary data.</text>
</comment>